<keyword evidence="2" id="KW-0547">Nucleotide-binding</keyword>
<dbReference type="EMBL" id="AB853026">
    <property type="protein sequence ID" value="BAO19270.1"/>
    <property type="molecule type" value="Genomic_DNA"/>
</dbReference>
<name>V5YNV1_9BURK</name>
<dbReference type="GO" id="GO:0005524">
    <property type="term" value="F:ATP binding"/>
    <property type="evidence" value="ECO:0007669"/>
    <property type="project" value="UniProtKB-KW"/>
</dbReference>
<dbReference type="SUPFAM" id="SSF52540">
    <property type="entry name" value="P-loop containing nucleoside triphosphate hydrolases"/>
    <property type="match status" value="1"/>
</dbReference>
<dbReference type="Gene3D" id="3.40.50.300">
    <property type="entry name" value="P-loop containing nucleotide triphosphate hydrolases"/>
    <property type="match status" value="1"/>
</dbReference>
<geneLocation type="plasmid" evidence="5">
    <name>pM7012</name>
</geneLocation>
<protein>
    <submittedName>
        <fullName evidence="5">Type II secretion system protein E</fullName>
    </submittedName>
</protein>
<reference evidence="5" key="2">
    <citation type="submission" date="2024-06" db="EMBL/GenBank/DDBJ databases">
        <authorList>
            <person name="Sakai Y."/>
            <person name="Fujii T."/>
        </authorList>
    </citation>
    <scope>NUCLEOTIDE SEQUENCE</scope>
    <source>
        <strain evidence="5">M701</strain>
        <plasmid evidence="5">pM7012</plasmid>
    </source>
</reference>
<organism evidence="5">
    <name type="scientific">Burkholderia sp. M701</name>
    <dbReference type="NCBI Taxonomy" id="326454"/>
    <lineage>
        <taxon>Bacteria</taxon>
        <taxon>Pseudomonadati</taxon>
        <taxon>Pseudomonadota</taxon>
        <taxon>Betaproteobacteria</taxon>
        <taxon>Burkholderiales</taxon>
        <taxon>Burkholderiaceae</taxon>
        <taxon>Burkholderia</taxon>
    </lineage>
</organism>
<comment type="similarity">
    <text evidence="1">Belongs to the GSP E family.</text>
</comment>
<evidence type="ECO:0000259" key="4">
    <source>
        <dbReference type="Pfam" id="PF00437"/>
    </source>
</evidence>
<dbReference type="InterPro" id="IPR037257">
    <property type="entry name" value="T2SS_E_N_sf"/>
</dbReference>
<feature type="domain" description="Bacterial type II secretion system protein E" evidence="4">
    <location>
        <begin position="5"/>
        <end position="366"/>
    </location>
</feature>
<proteinExistence type="inferred from homology"/>
<evidence type="ECO:0000256" key="1">
    <source>
        <dbReference type="ARBA" id="ARBA00006611"/>
    </source>
</evidence>
<keyword evidence="3" id="KW-0067">ATP-binding</keyword>
<dbReference type="InterPro" id="IPR001482">
    <property type="entry name" value="T2SS/T4SS_dom"/>
</dbReference>
<dbReference type="PANTHER" id="PTHR30258:SF2">
    <property type="entry name" value="COMG OPERON PROTEIN 1"/>
    <property type="match status" value="1"/>
</dbReference>
<dbReference type="AlphaFoldDB" id="V5YNV1"/>
<dbReference type="CDD" id="cd01129">
    <property type="entry name" value="PulE-GspE-like"/>
    <property type="match status" value="1"/>
</dbReference>
<dbReference type="GO" id="GO:0016887">
    <property type="term" value="F:ATP hydrolysis activity"/>
    <property type="evidence" value="ECO:0007669"/>
    <property type="project" value="TreeGrafter"/>
</dbReference>
<dbReference type="InterPro" id="IPR027417">
    <property type="entry name" value="P-loop_NTPase"/>
</dbReference>
<evidence type="ECO:0000256" key="3">
    <source>
        <dbReference type="ARBA" id="ARBA00022840"/>
    </source>
</evidence>
<keyword evidence="5" id="KW-0614">Plasmid</keyword>
<evidence type="ECO:0000256" key="2">
    <source>
        <dbReference type="ARBA" id="ARBA00022741"/>
    </source>
</evidence>
<evidence type="ECO:0000313" key="5">
    <source>
        <dbReference type="EMBL" id="BAO19270.1"/>
    </source>
</evidence>
<reference evidence="5" key="1">
    <citation type="journal article" date="2014" name="Microbiology">
        <title>A 2,4-dichlorophenoxyacetic acid degradation plasmid pM7012 discloses distribution of an unclassified megaplasmid group across bacterial species.</title>
        <authorList>
            <person name="Sakai Y."/>
            <person name="Ogawa N."/>
            <person name="Shimomura Y."/>
            <person name="Fujii T."/>
        </authorList>
    </citation>
    <scope>NUCLEOTIDE SEQUENCE</scope>
    <source>
        <strain evidence="5">M701</strain>
    </source>
</reference>
<dbReference type="Gene3D" id="3.30.450.90">
    <property type="match status" value="1"/>
</dbReference>
<dbReference type="PANTHER" id="PTHR30258">
    <property type="entry name" value="TYPE II SECRETION SYSTEM PROTEIN GSPE-RELATED"/>
    <property type="match status" value="1"/>
</dbReference>
<dbReference type="SUPFAM" id="SSF160246">
    <property type="entry name" value="EspE N-terminal domain-like"/>
    <property type="match status" value="1"/>
</dbReference>
<accession>V5YNV1</accession>
<sequence>MFYEGAKRGAADVHMLYEPSATTVEFGVSGKLQRYRVLDNEFSKHLDDKLRARANMSTSDRHTPLDGRMQLRYHDRTLDCRMSIVPTMTGQKMVVRLADSSTSVATLDEIWMTDLNRHCLMDILNEPEGIFVVCGPTGSGKSTTLYAGIDYLHDGTRNIFTLEHPVEKIIPGITQVNINTHITFAKGLRAALRQAPKIILIGEVRDEETADIAIQAANTGHLILITVHANNAAMAVTRLLDLGIDPKTLASSLRGVLSQRLVERLSPNPDRAMRNPTEIEMEWMERAGIHHEGLMFPADITGKDYGGRMPVMEMFKADDRVRKAIMSMGGEMPIFNAAMRQPQFETMAQASIRLAAAGMISIEQAMTLDREEPQAPETKRLGQVLVELGFANPEQTFAAAEKQDKLRKTGLVRRIGQILVEDGVCTPLQIIEAVGFTEGAPEMMNHFVMNGRVTSDVANQMEKLWRSERVGESLFHLYLEHKHLTVEDFNEPSLLQFSGRRVVRAARTFSIAGHKPASAVERDDTTAELATV</sequence>
<dbReference type="GO" id="GO:0005886">
    <property type="term" value="C:plasma membrane"/>
    <property type="evidence" value="ECO:0007669"/>
    <property type="project" value="TreeGrafter"/>
</dbReference>
<dbReference type="Pfam" id="PF00437">
    <property type="entry name" value="T2SSE"/>
    <property type="match status" value="1"/>
</dbReference>